<gene>
    <name evidence="2" type="ORF">P167DRAFT_572941</name>
</gene>
<keyword evidence="3" id="KW-1185">Reference proteome</keyword>
<dbReference type="EMBL" id="ML119120">
    <property type="protein sequence ID" value="RPB14020.1"/>
    <property type="molecule type" value="Genomic_DNA"/>
</dbReference>
<evidence type="ECO:0000256" key="1">
    <source>
        <dbReference type="SAM" id="MobiDB-lite"/>
    </source>
</evidence>
<dbReference type="InterPro" id="IPR034444">
    <property type="entry name" value="Nuo17.8"/>
</dbReference>
<dbReference type="PANTHER" id="PTHR42100">
    <property type="entry name" value="OXIDOREDUCTASE 178 KDA SUBUNIT, PUTATIVE (AFU_ORTHOLOGUE AFUA_8G04320)-RELATED"/>
    <property type="match status" value="1"/>
</dbReference>
<evidence type="ECO:0000313" key="2">
    <source>
        <dbReference type="EMBL" id="RPB14020.1"/>
    </source>
</evidence>
<organism evidence="2 3">
    <name type="scientific">Morchella conica CCBAS932</name>
    <dbReference type="NCBI Taxonomy" id="1392247"/>
    <lineage>
        <taxon>Eukaryota</taxon>
        <taxon>Fungi</taxon>
        <taxon>Dikarya</taxon>
        <taxon>Ascomycota</taxon>
        <taxon>Pezizomycotina</taxon>
        <taxon>Pezizomycetes</taxon>
        <taxon>Pezizales</taxon>
        <taxon>Morchellaceae</taxon>
        <taxon>Morchella</taxon>
    </lineage>
</organism>
<dbReference type="PANTHER" id="PTHR42100:SF1">
    <property type="entry name" value="OXIDOREDUCTASE 178 KDA SUBUNIT, PUTATIVE (AFU_ORTHOLOGUE AFUA_8G04320)-RELATED"/>
    <property type="match status" value="1"/>
</dbReference>
<protein>
    <recommendedName>
        <fullName evidence="4">NADH-ubiquinone oxidoreductase 17.8 kDa subunit</fullName>
    </recommendedName>
</protein>
<dbReference type="AlphaFoldDB" id="A0A3N4KU31"/>
<evidence type="ECO:0008006" key="4">
    <source>
        <dbReference type="Google" id="ProtNLM"/>
    </source>
</evidence>
<proteinExistence type="predicted"/>
<dbReference type="GO" id="GO:0005739">
    <property type="term" value="C:mitochondrion"/>
    <property type="evidence" value="ECO:0007669"/>
    <property type="project" value="InterPro"/>
</dbReference>
<name>A0A3N4KU31_9PEZI</name>
<sequence length="165" mass="18377">MFAVRSRALACSSRALLAKRTFASHSGKGPVPAGETHHHDDHHHHPAAEETFGKGFYLSIAAVVGCLAFYKLEQSTAGAKGAPLTRAIEYYSDLSKDWEERNVRHTSMVERAAADRSLFEDSTPSKTVNLRFPERFNTGSPYMNEIGWQGNDLLALKAHYESQRK</sequence>
<accession>A0A3N4KU31</accession>
<feature type="region of interest" description="Disordered" evidence="1">
    <location>
        <begin position="24"/>
        <end position="46"/>
    </location>
</feature>
<dbReference type="InParanoid" id="A0A3N4KU31"/>
<reference evidence="2 3" key="1">
    <citation type="journal article" date="2018" name="Nat. Ecol. Evol.">
        <title>Pezizomycetes genomes reveal the molecular basis of ectomycorrhizal truffle lifestyle.</title>
        <authorList>
            <person name="Murat C."/>
            <person name="Payen T."/>
            <person name="Noel B."/>
            <person name="Kuo A."/>
            <person name="Morin E."/>
            <person name="Chen J."/>
            <person name="Kohler A."/>
            <person name="Krizsan K."/>
            <person name="Balestrini R."/>
            <person name="Da Silva C."/>
            <person name="Montanini B."/>
            <person name="Hainaut M."/>
            <person name="Levati E."/>
            <person name="Barry K.W."/>
            <person name="Belfiori B."/>
            <person name="Cichocki N."/>
            <person name="Clum A."/>
            <person name="Dockter R.B."/>
            <person name="Fauchery L."/>
            <person name="Guy J."/>
            <person name="Iotti M."/>
            <person name="Le Tacon F."/>
            <person name="Lindquist E.A."/>
            <person name="Lipzen A."/>
            <person name="Malagnac F."/>
            <person name="Mello A."/>
            <person name="Molinier V."/>
            <person name="Miyauchi S."/>
            <person name="Poulain J."/>
            <person name="Riccioni C."/>
            <person name="Rubini A."/>
            <person name="Sitrit Y."/>
            <person name="Splivallo R."/>
            <person name="Traeger S."/>
            <person name="Wang M."/>
            <person name="Zifcakova L."/>
            <person name="Wipf D."/>
            <person name="Zambonelli A."/>
            <person name="Paolocci F."/>
            <person name="Nowrousian M."/>
            <person name="Ottonello S."/>
            <person name="Baldrian P."/>
            <person name="Spatafora J.W."/>
            <person name="Henrissat B."/>
            <person name="Nagy L.G."/>
            <person name="Aury J.M."/>
            <person name="Wincker P."/>
            <person name="Grigoriev I.V."/>
            <person name="Bonfante P."/>
            <person name="Martin F.M."/>
        </authorList>
    </citation>
    <scope>NUCLEOTIDE SEQUENCE [LARGE SCALE GENOMIC DNA]</scope>
    <source>
        <strain evidence="2 3">CCBAS932</strain>
    </source>
</reference>
<dbReference type="STRING" id="1392247.A0A3N4KU31"/>
<dbReference type="OrthoDB" id="2120038at2759"/>
<evidence type="ECO:0000313" key="3">
    <source>
        <dbReference type="Proteomes" id="UP000277580"/>
    </source>
</evidence>
<dbReference type="Proteomes" id="UP000277580">
    <property type="component" value="Unassembled WGS sequence"/>
</dbReference>